<dbReference type="AlphaFoldDB" id="A0AAW4L9U6"/>
<keyword evidence="2" id="KW-1185">Reference proteome</keyword>
<reference evidence="1 2" key="1">
    <citation type="submission" date="2021-05" db="EMBL/GenBank/DDBJ databases">
        <title>The draft genome of Geobacter pelophilus DSM 12255.</title>
        <authorList>
            <person name="Xu Z."/>
            <person name="Masuda Y."/>
            <person name="Itoh H."/>
            <person name="Senoo K."/>
        </authorList>
    </citation>
    <scope>NUCLEOTIDE SEQUENCE [LARGE SCALE GENOMIC DNA]</scope>
    <source>
        <strain evidence="1 2">DSM 12255</strain>
    </source>
</reference>
<protein>
    <submittedName>
        <fullName evidence="1">Uncharacterized protein</fullName>
    </submittedName>
</protein>
<comment type="caution">
    <text evidence="1">The sequence shown here is derived from an EMBL/GenBank/DDBJ whole genome shotgun (WGS) entry which is preliminary data.</text>
</comment>
<organism evidence="1 2">
    <name type="scientific">Geoanaerobacter pelophilus</name>
    <dbReference type="NCBI Taxonomy" id="60036"/>
    <lineage>
        <taxon>Bacteria</taxon>
        <taxon>Pseudomonadati</taxon>
        <taxon>Thermodesulfobacteriota</taxon>
        <taxon>Desulfuromonadia</taxon>
        <taxon>Geobacterales</taxon>
        <taxon>Geobacteraceae</taxon>
        <taxon>Geoanaerobacter</taxon>
    </lineage>
</organism>
<proteinExistence type="predicted"/>
<evidence type="ECO:0000313" key="2">
    <source>
        <dbReference type="Proteomes" id="UP000811899"/>
    </source>
</evidence>
<dbReference type="EMBL" id="JAHCVJ010000005">
    <property type="protein sequence ID" value="MBT0665106.1"/>
    <property type="molecule type" value="Genomic_DNA"/>
</dbReference>
<dbReference type="RefSeq" id="WP_214171888.1">
    <property type="nucleotide sequence ID" value="NZ_JAHCVJ010000005.1"/>
</dbReference>
<dbReference type="Proteomes" id="UP000811899">
    <property type="component" value="Unassembled WGS sequence"/>
</dbReference>
<sequence length="48" mass="5540">MAPFSIGGDGYLKGVDRMWAEVRMAKIEAVLELKQWGNNQWRWIGSMI</sequence>
<name>A0AAW4L9U6_9BACT</name>
<gene>
    <name evidence="1" type="ORF">KI809_12435</name>
</gene>
<evidence type="ECO:0000313" key="1">
    <source>
        <dbReference type="EMBL" id="MBT0665106.1"/>
    </source>
</evidence>
<accession>A0AAW4L9U6</accession>